<evidence type="ECO:0000256" key="6">
    <source>
        <dbReference type="ARBA" id="ARBA00022898"/>
    </source>
</evidence>
<dbReference type="Proteomes" id="UP000702964">
    <property type="component" value="Unassembled WGS sequence"/>
</dbReference>
<dbReference type="SUPFAM" id="SSF51735">
    <property type="entry name" value="NAD(P)-binding Rossmann-fold domains"/>
    <property type="match status" value="1"/>
</dbReference>
<protein>
    <recommendedName>
        <fullName evidence="9">Glucose dehydrogenase C-terminal domain-containing protein</fullName>
    </recommendedName>
</protein>
<evidence type="ECO:0000256" key="1">
    <source>
        <dbReference type="ARBA" id="ARBA00001933"/>
    </source>
</evidence>
<proteinExistence type="inferred from homology"/>
<comment type="similarity">
    <text evidence="3 8">Belongs to the class-III pyridoxal-phosphate-dependent aminotransferase family.</text>
</comment>
<evidence type="ECO:0000313" key="11">
    <source>
        <dbReference type="Proteomes" id="UP000702964"/>
    </source>
</evidence>
<dbReference type="AlphaFoldDB" id="A0A8J4SI99"/>
<dbReference type="InterPro" id="IPR049704">
    <property type="entry name" value="Aminotrans_3_PPA_site"/>
</dbReference>
<dbReference type="Gene3D" id="3.90.1150.10">
    <property type="entry name" value="Aspartate Aminotransferase, domain 1"/>
    <property type="match status" value="1"/>
</dbReference>
<reference evidence="10" key="1">
    <citation type="journal article" date="2015" name="Genom Data">
        <title>Draft genome sequences of Phytophthora kernoviae and Phytophthora ramorum lineage EU2 from Scotland.</title>
        <authorList>
            <person name="Sambles C."/>
            <person name="Schlenzig A."/>
            <person name="O'Neill P."/>
            <person name="Grant M."/>
            <person name="Studholme D.J."/>
        </authorList>
    </citation>
    <scope>NUCLEOTIDE SEQUENCE</scope>
    <source>
        <strain evidence="10">00238/432</strain>
    </source>
</reference>
<evidence type="ECO:0000259" key="9">
    <source>
        <dbReference type="Pfam" id="PF16912"/>
    </source>
</evidence>
<feature type="domain" description="Glucose dehydrogenase C-terminal" evidence="9">
    <location>
        <begin position="214"/>
        <end position="392"/>
    </location>
</feature>
<evidence type="ECO:0000256" key="7">
    <source>
        <dbReference type="ARBA" id="ARBA00023002"/>
    </source>
</evidence>
<organism evidence="10 11">
    <name type="scientific">Phytophthora kernoviae 00238/432</name>
    <dbReference type="NCBI Taxonomy" id="1284355"/>
    <lineage>
        <taxon>Eukaryota</taxon>
        <taxon>Sar</taxon>
        <taxon>Stramenopiles</taxon>
        <taxon>Oomycota</taxon>
        <taxon>Peronosporomycetes</taxon>
        <taxon>Peronosporales</taxon>
        <taxon>Peronosporaceae</taxon>
        <taxon>Phytophthora</taxon>
    </lineage>
</organism>
<evidence type="ECO:0000256" key="4">
    <source>
        <dbReference type="ARBA" id="ARBA00022723"/>
    </source>
</evidence>
<dbReference type="InterPro" id="IPR015424">
    <property type="entry name" value="PyrdxlP-dep_Trfase"/>
</dbReference>
<accession>A0A8J4SI99</accession>
<dbReference type="EMBL" id="AOFI03000100">
    <property type="protein sequence ID" value="KAF4321645.1"/>
    <property type="molecule type" value="Genomic_DNA"/>
</dbReference>
<keyword evidence="5" id="KW-0862">Zinc</keyword>
<dbReference type="Gene3D" id="3.40.50.720">
    <property type="entry name" value="NAD(P)-binding Rossmann-like Domain"/>
    <property type="match status" value="1"/>
</dbReference>
<evidence type="ECO:0000256" key="8">
    <source>
        <dbReference type="RuleBase" id="RU003560"/>
    </source>
</evidence>
<dbReference type="InterPro" id="IPR005814">
    <property type="entry name" value="Aminotrans_3"/>
</dbReference>
<comment type="cofactor">
    <cofactor evidence="2">
        <name>Zn(2+)</name>
        <dbReference type="ChEBI" id="CHEBI:29105"/>
    </cofactor>
</comment>
<dbReference type="Gene3D" id="3.90.180.10">
    <property type="entry name" value="Medium-chain alcohol dehydrogenases, catalytic domain"/>
    <property type="match status" value="1"/>
</dbReference>
<dbReference type="SUPFAM" id="SSF53383">
    <property type="entry name" value="PLP-dependent transferases"/>
    <property type="match status" value="1"/>
</dbReference>
<dbReference type="InterPro" id="IPR015421">
    <property type="entry name" value="PyrdxlP-dep_Trfase_major"/>
</dbReference>
<dbReference type="PANTHER" id="PTHR11986">
    <property type="entry name" value="AMINOTRANSFERASE CLASS III"/>
    <property type="match status" value="1"/>
</dbReference>
<reference evidence="10" key="2">
    <citation type="submission" date="2020-02" db="EMBL/GenBank/DDBJ databases">
        <authorList>
            <person name="Studholme D.J."/>
        </authorList>
    </citation>
    <scope>NUCLEOTIDE SEQUENCE</scope>
    <source>
        <strain evidence="10">00238/432</strain>
    </source>
</reference>
<evidence type="ECO:0000256" key="5">
    <source>
        <dbReference type="ARBA" id="ARBA00022833"/>
    </source>
</evidence>
<dbReference type="Pfam" id="PF00202">
    <property type="entry name" value="Aminotran_3"/>
    <property type="match status" value="1"/>
</dbReference>
<evidence type="ECO:0000313" key="10">
    <source>
        <dbReference type="EMBL" id="KAF4321645.1"/>
    </source>
</evidence>
<comment type="cofactor">
    <cofactor evidence="1">
        <name>pyridoxal 5'-phosphate</name>
        <dbReference type="ChEBI" id="CHEBI:597326"/>
    </cofactor>
</comment>
<evidence type="ECO:0000256" key="3">
    <source>
        <dbReference type="ARBA" id="ARBA00008954"/>
    </source>
</evidence>
<dbReference type="PANTHER" id="PTHR11986:SF58">
    <property type="entry name" value="LEUCINE_METHIONINE RACEMASE"/>
    <property type="match status" value="1"/>
</dbReference>
<dbReference type="InterPro" id="IPR050103">
    <property type="entry name" value="Class-III_PLP-dep_AT"/>
</dbReference>
<dbReference type="PROSITE" id="PS00600">
    <property type="entry name" value="AA_TRANSFER_CLASS_3"/>
    <property type="match status" value="1"/>
</dbReference>
<dbReference type="Pfam" id="PF16912">
    <property type="entry name" value="Glu_dehyd_C"/>
    <property type="match status" value="1"/>
</dbReference>
<sequence>MIIEPILGNGGNIIPPPGYFKRLRKLCDEYNIILIADEVQTGIGRTGYMFASELFDIQPDMITLAKGLGGIGVPVAAVLMQSRLNVLEKHEHSFTSGSNLISVTAAKSTLEVVSEPGFLDDVKRKGEILGGLLQDLAMKYPSIGEARGVGLMWGLEMVGDNNEPDTDKTNAIIDRAFTDEHLILRGSRYGFGNVVKDRFLYKLKDHVSYEEATLTEPLSCMLTGINQIHLLPNFRTIILGAGPIGILYSYALASKGVTGCLVDISEERLAIAGSIAPDRWEVHSSFENAIESLAPTTNQVDMIVDTTGVVGTQVLSQLASGGYLMLVGLRDGNTSFNPKEVVDRSLKIIGSIDSLGTFATAHYMIEQQIIPAKKIITHSFPLEDYEEAFRTLGCDIQGRTLQASSHAIKVVLQSSDSSY</sequence>
<dbReference type="GO" id="GO:0008483">
    <property type="term" value="F:transaminase activity"/>
    <property type="evidence" value="ECO:0007669"/>
    <property type="project" value="InterPro"/>
</dbReference>
<dbReference type="GO" id="GO:0016491">
    <property type="term" value="F:oxidoreductase activity"/>
    <property type="evidence" value="ECO:0007669"/>
    <property type="project" value="UniProtKB-KW"/>
</dbReference>
<dbReference type="GO" id="GO:0046872">
    <property type="term" value="F:metal ion binding"/>
    <property type="evidence" value="ECO:0007669"/>
    <property type="project" value="UniProtKB-KW"/>
</dbReference>
<keyword evidence="7" id="KW-0560">Oxidoreductase</keyword>
<dbReference type="InterPro" id="IPR036291">
    <property type="entry name" value="NAD(P)-bd_dom_sf"/>
</dbReference>
<name>A0A8J4SI99_9STRA</name>
<comment type="caution">
    <text evidence="10">The sequence shown here is derived from an EMBL/GenBank/DDBJ whole genome shotgun (WGS) entry which is preliminary data.</text>
</comment>
<gene>
    <name evidence="10" type="ORF">G195_005164</name>
</gene>
<keyword evidence="6 8" id="KW-0663">Pyridoxal phosphate</keyword>
<evidence type="ECO:0000256" key="2">
    <source>
        <dbReference type="ARBA" id="ARBA00001947"/>
    </source>
</evidence>
<keyword evidence="4" id="KW-0479">Metal-binding</keyword>
<dbReference type="GO" id="GO:0030170">
    <property type="term" value="F:pyridoxal phosphate binding"/>
    <property type="evidence" value="ECO:0007669"/>
    <property type="project" value="InterPro"/>
</dbReference>
<dbReference type="InterPro" id="IPR015422">
    <property type="entry name" value="PyrdxlP-dep_Trfase_small"/>
</dbReference>
<dbReference type="Gene3D" id="3.40.640.10">
    <property type="entry name" value="Type I PLP-dependent aspartate aminotransferase-like (Major domain)"/>
    <property type="match status" value="1"/>
</dbReference>
<dbReference type="InterPro" id="IPR031640">
    <property type="entry name" value="Glu_dehyd_C"/>
</dbReference>
<dbReference type="GO" id="GO:0042802">
    <property type="term" value="F:identical protein binding"/>
    <property type="evidence" value="ECO:0007669"/>
    <property type="project" value="TreeGrafter"/>
</dbReference>